<evidence type="ECO:0000313" key="1">
    <source>
        <dbReference type="EMBL" id="CAK7897311.1"/>
    </source>
</evidence>
<evidence type="ECO:0000313" key="2">
    <source>
        <dbReference type="EMBL" id="CAK7926740.1"/>
    </source>
</evidence>
<dbReference type="EMBL" id="CAKLBY020000101">
    <property type="protein sequence ID" value="CAK7926740.1"/>
    <property type="molecule type" value="Genomic_DNA"/>
</dbReference>
<reference evidence="1" key="1">
    <citation type="submission" date="2024-01" db="EMBL/GenBank/DDBJ databases">
        <authorList>
            <person name="Webb A."/>
        </authorList>
    </citation>
    <scope>NUCLEOTIDE SEQUENCE</scope>
    <source>
        <strain evidence="1">Pm1</strain>
    </source>
</reference>
<evidence type="ECO:0000313" key="3">
    <source>
        <dbReference type="Proteomes" id="UP001162060"/>
    </source>
</evidence>
<protein>
    <submittedName>
        <fullName evidence="1">Uncharacterized protein</fullName>
    </submittedName>
</protein>
<organism evidence="1 3">
    <name type="scientific">Peronospora matthiolae</name>
    <dbReference type="NCBI Taxonomy" id="2874970"/>
    <lineage>
        <taxon>Eukaryota</taxon>
        <taxon>Sar</taxon>
        <taxon>Stramenopiles</taxon>
        <taxon>Oomycota</taxon>
        <taxon>Peronosporomycetes</taxon>
        <taxon>Peronosporales</taxon>
        <taxon>Peronosporaceae</taxon>
        <taxon>Peronospora</taxon>
    </lineage>
</organism>
<comment type="caution">
    <text evidence="1">The sequence shown here is derived from an EMBL/GenBank/DDBJ whole genome shotgun (WGS) entry which is preliminary data.</text>
</comment>
<gene>
    <name evidence="2" type="ORF">PM001_LOCUS11890</name>
    <name evidence="1" type="ORF">PM001_LOCUS1413</name>
</gene>
<dbReference type="EMBL" id="CAKLBY020000014">
    <property type="protein sequence ID" value="CAK7897311.1"/>
    <property type="molecule type" value="Genomic_DNA"/>
</dbReference>
<proteinExistence type="predicted"/>
<accession>A0AAV1T552</accession>
<dbReference type="AlphaFoldDB" id="A0AAV1T552"/>
<dbReference type="Proteomes" id="UP001162060">
    <property type="component" value="Unassembled WGS sequence"/>
</dbReference>
<name>A0AAV1T552_9STRA</name>
<sequence length="119" mass="14102">MTGHAVAHFRLSRLDHIRRKTSAHLKIFHLSHQVNIVNPVQFVLKMWTLSLQPAYKLVDLYPFSVAFRLRSVELCLFLLSDLHNFFHRHPHMPQRCNRPEQTLLVAGRIFIHRRSSGHY</sequence>